<sequence length="143" mass="15992">MLRKLLWKRRKRAVLHHPLERLLTALAQQVLDLAEQEARTRGDDRATAEHLLTGLARLDEGVAVRTLSSLGIDIDATRSRVARAELGRIVERARCEAAELGHRYIGTEHLLLGVICEEGTEALGVSLHQARDQVIKVLHGRVF</sequence>
<dbReference type="GO" id="GO:0005524">
    <property type="term" value="F:ATP binding"/>
    <property type="evidence" value="ECO:0007669"/>
    <property type="project" value="UniProtKB-KW"/>
</dbReference>
<keyword evidence="1" id="KW-0677">Repeat</keyword>
<dbReference type="PANTHER" id="PTHR47016:SF5">
    <property type="entry name" value="CLP DOMAIN SUPERFAMILY PROTEIN"/>
    <property type="match status" value="1"/>
</dbReference>
<dbReference type="Pfam" id="PF02861">
    <property type="entry name" value="Clp_N"/>
    <property type="match status" value="1"/>
</dbReference>
<dbReference type="PROSITE" id="PS51903">
    <property type="entry name" value="CLP_R"/>
    <property type="match status" value="1"/>
</dbReference>
<evidence type="ECO:0000313" key="3">
    <source>
        <dbReference type="EMBL" id="MBB5961236.1"/>
    </source>
</evidence>
<dbReference type="Proteomes" id="UP000562352">
    <property type="component" value="Unassembled WGS sequence"/>
</dbReference>
<organism evidence="3 4">
    <name type="scientific">Planomonospora venezuelensis</name>
    <dbReference type="NCBI Taxonomy" id="1999"/>
    <lineage>
        <taxon>Bacteria</taxon>
        <taxon>Bacillati</taxon>
        <taxon>Actinomycetota</taxon>
        <taxon>Actinomycetes</taxon>
        <taxon>Streptosporangiales</taxon>
        <taxon>Streptosporangiaceae</taxon>
        <taxon>Planomonospora</taxon>
    </lineage>
</organism>
<reference evidence="3 4" key="1">
    <citation type="submission" date="2020-08" db="EMBL/GenBank/DDBJ databases">
        <title>Genomic Encyclopedia of Type Strains, Phase III (KMG-III): the genomes of soil and plant-associated and newly described type strains.</title>
        <authorList>
            <person name="Whitman W."/>
        </authorList>
    </citation>
    <scope>NUCLEOTIDE SEQUENCE [LARGE SCALE GENOMIC DNA]</scope>
    <source>
        <strain evidence="3 4">CECT 3303</strain>
    </source>
</reference>
<dbReference type="InterPro" id="IPR004176">
    <property type="entry name" value="Clp_R_N"/>
</dbReference>
<evidence type="ECO:0000313" key="4">
    <source>
        <dbReference type="Proteomes" id="UP000562352"/>
    </source>
</evidence>
<dbReference type="InterPro" id="IPR036628">
    <property type="entry name" value="Clp_N_dom_sf"/>
</dbReference>
<dbReference type="GO" id="GO:0006508">
    <property type="term" value="P:proteolysis"/>
    <property type="evidence" value="ECO:0007669"/>
    <property type="project" value="UniProtKB-KW"/>
</dbReference>
<keyword evidence="3" id="KW-0547">Nucleotide-binding</keyword>
<dbReference type="Gene3D" id="1.10.1780.10">
    <property type="entry name" value="Clp, N-terminal domain"/>
    <property type="match status" value="2"/>
</dbReference>
<feature type="domain" description="Clp R" evidence="2">
    <location>
        <begin position="19"/>
        <end position="143"/>
    </location>
</feature>
<dbReference type="GO" id="GO:0008233">
    <property type="term" value="F:peptidase activity"/>
    <property type="evidence" value="ECO:0007669"/>
    <property type="project" value="UniProtKB-KW"/>
</dbReference>
<keyword evidence="3" id="KW-0067">ATP-binding</keyword>
<dbReference type="InterPro" id="IPR044217">
    <property type="entry name" value="CLPT1/2"/>
</dbReference>
<dbReference type="SUPFAM" id="SSF81923">
    <property type="entry name" value="Double Clp-N motif"/>
    <property type="match status" value="1"/>
</dbReference>
<evidence type="ECO:0000256" key="1">
    <source>
        <dbReference type="PROSITE-ProRule" id="PRU01251"/>
    </source>
</evidence>
<dbReference type="AlphaFoldDB" id="A0A841D123"/>
<dbReference type="EMBL" id="JACHJJ010000001">
    <property type="protein sequence ID" value="MBB5961236.1"/>
    <property type="molecule type" value="Genomic_DNA"/>
</dbReference>
<evidence type="ECO:0000259" key="2">
    <source>
        <dbReference type="PROSITE" id="PS51903"/>
    </source>
</evidence>
<comment type="caution">
    <text evidence="3">The sequence shown here is derived from an EMBL/GenBank/DDBJ whole genome shotgun (WGS) entry which is preliminary data.</text>
</comment>
<dbReference type="RefSeq" id="WP_184937898.1">
    <property type="nucleotide sequence ID" value="NZ_BAAAWZ010000001.1"/>
</dbReference>
<keyword evidence="3" id="KW-0645">Protease</keyword>
<accession>A0A841D123</accession>
<dbReference type="PANTHER" id="PTHR47016">
    <property type="entry name" value="ATP-DEPENDENT CLP PROTEASE ATP-BINDING SUBUNIT CLPT1, CHLOROPLASTIC"/>
    <property type="match status" value="1"/>
</dbReference>
<name>A0A841D123_PLAVE</name>
<protein>
    <submittedName>
        <fullName evidence="3">ATP-dependent Clp protease ATP-binding subunit ClpA</fullName>
    </submittedName>
</protein>
<keyword evidence="3" id="KW-0378">Hydrolase</keyword>
<gene>
    <name evidence="3" type="ORF">FHS22_000474</name>
</gene>
<proteinExistence type="predicted"/>
<keyword evidence="4" id="KW-1185">Reference proteome</keyword>